<dbReference type="STRING" id="1246626.BleG1_1124"/>
<feature type="transmembrane region" description="Helical" evidence="1">
    <location>
        <begin position="231"/>
        <end position="250"/>
    </location>
</feature>
<organism evidence="2 3">
    <name type="scientific">Shouchella lehensis G1</name>
    <dbReference type="NCBI Taxonomy" id="1246626"/>
    <lineage>
        <taxon>Bacteria</taxon>
        <taxon>Bacillati</taxon>
        <taxon>Bacillota</taxon>
        <taxon>Bacilli</taxon>
        <taxon>Bacillales</taxon>
        <taxon>Bacillaceae</taxon>
        <taxon>Shouchella</taxon>
    </lineage>
</organism>
<keyword evidence="1" id="KW-0472">Membrane</keyword>
<feature type="transmembrane region" description="Helical" evidence="1">
    <location>
        <begin position="21"/>
        <end position="42"/>
    </location>
</feature>
<dbReference type="eggNOG" id="COG1277">
    <property type="taxonomic scope" value="Bacteria"/>
</dbReference>
<dbReference type="GO" id="GO:0005886">
    <property type="term" value="C:plasma membrane"/>
    <property type="evidence" value="ECO:0007669"/>
    <property type="project" value="UniProtKB-SubCell"/>
</dbReference>
<reference evidence="2 3" key="1">
    <citation type="journal article" date="2014" name="Gene">
        <title>A comparative genomic analysis of the alkalitolerant soil bacterium Bacillus lehensis G1.</title>
        <authorList>
            <person name="Noor Y.M."/>
            <person name="Samsulrizal N.H."/>
            <person name="Jema'on N.A."/>
            <person name="Low K.O."/>
            <person name="Ramli A.N."/>
            <person name="Alias N.I."/>
            <person name="Damis S.I."/>
            <person name="Fuzi S.F."/>
            <person name="Isa M.N."/>
            <person name="Murad A.M."/>
            <person name="Raih M.F."/>
            <person name="Bakar F.D."/>
            <person name="Najimudin N."/>
            <person name="Mahadi N.M."/>
            <person name="Illias R.M."/>
        </authorList>
    </citation>
    <scope>NUCLEOTIDE SEQUENCE [LARGE SCALE GENOMIC DNA]</scope>
    <source>
        <strain evidence="2 3">G1</strain>
    </source>
</reference>
<gene>
    <name evidence="2" type="ORF">BleG1_1124</name>
</gene>
<dbReference type="OrthoDB" id="4187110at2"/>
<dbReference type="Proteomes" id="UP000027142">
    <property type="component" value="Chromosome"/>
</dbReference>
<dbReference type="HOGENOM" id="CLU_091969_0_0_9"/>
<evidence type="ECO:0000313" key="2">
    <source>
        <dbReference type="EMBL" id="AIC93727.1"/>
    </source>
</evidence>
<dbReference type="KEGG" id="ble:BleG1_1124"/>
<proteinExistence type="predicted"/>
<dbReference type="PATRIC" id="fig|1246626.3.peg.1128"/>
<dbReference type="GO" id="GO:0140359">
    <property type="term" value="F:ABC-type transporter activity"/>
    <property type="evidence" value="ECO:0007669"/>
    <property type="project" value="InterPro"/>
</dbReference>
<protein>
    <recommendedName>
        <fullName evidence="4">ABC transporter permease</fullName>
    </recommendedName>
</protein>
<keyword evidence="1" id="KW-1133">Transmembrane helix</keyword>
<keyword evidence="3" id="KW-1185">Reference proteome</keyword>
<dbReference type="AlphaFoldDB" id="A0A060LUD3"/>
<name>A0A060LUD3_9BACI</name>
<dbReference type="EMBL" id="CP003923">
    <property type="protein sequence ID" value="AIC93727.1"/>
    <property type="molecule type" value="Genomic_DNA"/>
</dbReference>
<feature type="transmembrane region" description="Helical" evidence="1">
    <location>
        <begin position="76"/>
        <end position="94"/>
    </location>
</feature>
<evidence type="ECO:0008006" key="4">
    <source>
        <dbReference type="Google" id="ProtNLM"/>
    </source>
</evidence>
<sequence>MNQLSAFIKKEALESWRNYKCLWLPALFVVLGIMQPLTLYYMEDMLAFFGGLPEGAGFVMPTMTAEEVVVHTLDQFSQIGMFAIVLSFMSTFTNERKTGEAMLILVKPVTHWAYWLSKWFVALALVIGSFIAGLVASLYYISLLYDSLSLSSILITGIVYGVWLTFIVTVTLFIGTIVKSSAVVSLFSILTIMLVLMFPVLFGEGALWTPAGLLVMIEAFLLNDPISLKPIWITLSLIFLLLLGGTNYVIKKEWSI</sequence>
<dbReference type="RefSeq" id="WP_051667400.1">
    <property type="nucleotide sequence ID" value="NZ_CP003923.1"/>
</dbReference>
<evidence type="ECO:0000313" key="3">
    <source>
        <dbReference type="Proteomes" id="UP000027142"/>
    </source>
</evidence>
<feature type="transmembrane region" description="Helical" evidence="1">
    <location>
        <begin position="153"/>
        <end position="175"/>
    </location>
</feature>
<feature type="transmembrane region" description="Helical" evidence="1">
    <location>
        <begin position="182"/>
        <end position="202"/>
    </location>
</feature>
<accession>A0A060LUD3</accession>
<evidence type="ECO:0000256" key="1">
    <source>
        <dbReference type="SAM" id="Phobius"/>
    </source>
</evidence>
<keyword evidence="1" id="KW-0812">Transmembrane</keyword>
<feature type="transmembrane region" description="Helical" evidence="1">
    <location>
        <begin position="115"/>
        <end position="141"/>
    </location>
</feature>